<dbReference type="Proteomes" id="UP000279968">
    <property type="component" value="Unassembled WGS sequence"/>
</dbReference>
<feature type="transmembrane region" description="Helical" evidence="1">
    <location>
        <begin position="82"/>
        <end position="105"/>
    </location>
</feature>
<keyword evidence="1" id="KW-1133">Transmembrane helix</keyword>
<evidence type="ECO:0000313" key="2">
    <source>
        <dbReference type="EMBL" id="RKN55461.1"/>
    </source>
</evidence>
<accession>A0A3B0A4S6</accession>
<reference evidence="2 3" key="1">
    <citation type="journal article" date="2015" name="Int. J. Syst. Evol. Microbiol.">
        <title>Micromonospora costi sp. nov., isolated from a leaf of Costus speciosus.</title>
        <authorList>
            <person name="Thawai C."/>
        </authorList>
    </citation>
    <scope>NUCLEOTIDE SEQUENCE [LARGE SCALE GENOMIC DNA]</scope>
    <source>
        <strain evidence="2 3">CS1-12</strain>
    </source>
</reference>
<sequence>MGTIVWHAVGAAVAWLVFTLEGLLGYLVLLGYALVTDSDPGGPLAGPLVVPLAALAGVIVVPLLVLPAALLGDLMARRQGRFLGALVGGGGAMLLAALCAVVVALATDVPAAGALLAGLVAALAVVPPLAAHAATARATRTVAQRFRRPRATPVGEKASAGASS</sequence>
<evidence type="ECO:0000256" key="1">
    <source>
        <dbReference type="SAM" id="Phobius"/>
    </source>
</evidence>
<proteinExistence type="predicted"/>
<dbReference type="EMBL" id="RBAN01000002">
    <property type="protein sequence ID" value="RKN55461.1"/>
    <property type="molecule type" value="Genomic_DNA"/>
</dbReference>
<keyword evidence="1" id="KW-0812">Transmembrane</keyword>
<dbReference type="RefSeq" id="WP_120779650.1">
    <property type="nucleotide sequence ID" value="NZ_JBHLUP010000002.1"/>
</dbReference>
<organism evidence="2 3">
    <name type="scientific">Micromonospora costi</name>
    <dbReference type="NCBI Taxonomy" id="1530042"/>
    <lineage>
        <taxon>Bacteria</taxon>
        <taxon>Bacillati</taxon>
        <taxon>Actinomycetota</taxon>
        <taxon>Actinomycetes</taxon>
        <taxon>Micromonosporales</taxon>
        <taxon>Micromonosporaceae</taxon>
        <taxon>Micromonospora</taxon>
    </lineage>
</organism>
<evidence type="ECO:0000313" key="3">
    <source>
        <dbReference type="Proteomes" id="UP000279968"/>
    </source>
</evidence>
<name>A0A3B0A4S6_9ACTN</name>
<feature type="transmembrane region" description="Helical" evidence="1">
    <location>
        <begin position="111"/>
        <end position="131"/>
    </location>
</feature>
<comment type="caution">
    <text evidence="2">The sequence shown here is derived from an EMBL/GenBank/DDBJ whole genome shotgun (WGS) entry which is preliminary data.</text>
</comment>
<protein>
    <submittedName>
        <fullName evidence="2">Uncharacterized protein</fullName>
    </submittedName>
</protein>
<keyword evidence="3" id="KW-1185">Reference proteome</keyword>
<gene>
    <name evidence="2" type="ORF">D7193_12475</name>
</gene>
<dbReference type="AlphaFoldDB" id="A0A3B0A4S6"/>
<feature type="transmembrane region" description="Helical" evidence="1">
    <location>
        <begin position="47"/>
        <end position="70"/>
    </location>
</feature>
<keyword evidence="1" id="KW-0472">Membrane</keyword>
<feature type="transmembrane region" description="Helical" evidence="1">
    <location>
        <begin position="12"/>
        <end position="35"/>
    </location>
</feature>